<sequence length="157" mass="17262">YEQCVQRVLPGPASWVSSANGANGGTYFFSDCIAILWDEERDLFPSVIPSLDARALFPFWQSESSSTYVALAFSDSPDTLERTSISNGAVGCFVSVDALYEQRVHRMLSWSASWVSPANGGNAGTEYLAVCIAILWDEERDLFPRITASLDAQALFF</sequence>
<dbReference type="EMBL" id="AAQM03000160">
    <property type="protein sequence ID" value="EPR60714.1"/>
    <property type="molecule type" value="Genomic_DNA"/>
</dbReference>
<feature type="non-terminal residue" evidence="1">
    <location>
        <position position="1"/>
    </location>
</feature>
<evidence type="ECO:0000313" key="1">
    <source>
        <dbReference type="EMBL" id="EPR60714.1"/>
    </source>
</evidence>
<accession>S7W0U5</accession>
<reference evidence="1 2" key="1">
    <citation type="submission" date="2006-05" db="EMBL/GenBank/DDBJ databases">
        <authorList>
            <person name="Paulsen I."/>
        </authorList>
    </citation>
    <scope>NUCLEOTIDE SEQUENCE [LARGE SCALE GENOMIC DNA]</scope>
    <source>
        <strain evidence="1 2">GT1</strain>
    </source>
</reference>
<proteinExistence type="predicted"/>
<gene>
    <name evidence="1" type="ORF">TGGT1_409510</name>
</gene>
<dbReference type="VEuPathDB" id="ToxoDB:TGGT1_409510"/>
<organism evidence="1 2">
    <name type="scientific">Toxoplasma gondii (strain ATCC 50853 / GT1)</name>
    <dbReference type="NCBI Taxonomy" id="507601"/>
    <lineage>
        <taxon>Eukaryota</taxon>
        <taxon>Sar</taxon>
        <taxon>Alveolata</taxon>
        <taxon>Apicomplexa</taxon>
        <taxon>Conoidasida</taxon>
        <taxon>Coccidia</taxon>
        <taxon>Eucoccidiorida</taxon>
        <taxon>Eimeriorina</taxon>
        <taxon>Sarcocystidae</taxon>
        <taxon>Toxoplasma</taxon>
    </lineage>
</organism>
<dbReference type="Proteomes" id="UP000005641">
    <property type="component" value="Unassembled WGS sequence"/>
</dbReference>
<protein>
    <submittedName>
        <fullName evidence="1">Uncharacterized protein</fullName>
    </submittedName>
</protein>
<comment type="caution">
    <text evidence="1">The sequence shown here is derived from an EMBL/GenBank/DDBJ whole genome shotgun (WGS) entry which is preliminary data.</text>
</comment>
<reference evidence="1 2" key="2">
    <citation type="submission" date="2013-05" db="EMBL/GenBank/DDBJ databases">
        <authorList>
            <person name="Sibley D."/>
            <person name="Venepally P."/>
            <person name="Karamycheva S."/>
            <person name="Hadjithomas M."/>
            <person name="Khan A."/>
            <person name="Brunk B."/>
            <person name="Roos D."/>
            <person name="Caler E."/>
            <person name="Lorenzi H."/>
        </authorList>
    </citation>
    <scope>NUCLEOTIDE SEQUENCE [LARGE SCALE GENOMIC DNA]</scope>
    <source>
        <strain evidence="1 2">GT1</strain>
    </source>
</reference>
<evidence type="ECO:0000313" key="2">
    <source>
        <dbReference type="Proteomes" id="UP000005641"/>
    </source>
</evidence>
<dbReference type="AlphaFoldDB" id="S7W0U5"/>
<name>S7W0U5_TOXGG</name>